<sequence>MTRVPLVGLVDWRLPGDHFDAVELVHDMGVEGLQLDLGGPGRGPWLDAPGTVDRLRDDCFRRGVRPLAVAGNTLNDIGLLVPPGGQEAVNVRRVLLRVLETAQALGAPLAFVPSFRRSEINDVHDLRRTAAVLSWAAREAAARGLLLANENALAAPDSRALVEAVAEPNFRLLLDTYNPRAYGVDVATLIEATHEWIAPQVHLKDGRDGVVSQELLGDGDGQVWEALTALEKAEVTCDALVLENDYRDGGIQRLAVDVRRTRDRTARADTSAALA</sequence>
<evidence type="ECO:0000313" key="3">
    <source>
        <dbReference type="Proteomes" id="UP001050808"/>
    </source>
</evidence>
<evidence type="ECO:0000313" key="2">
    <source>
        <dbReference type="EMBL" id="GHI43649.1"/>
    </source>
</evidence>
<keyword evidence="3" id="KW-1185">Reference proteome</keyword>
<proteinExistence type="predicted"/>
<dbReference type="Proteomes" id="UP001050808">
    <property type="component" value="Unassembled WGS sequence"/>
</dbReference>
<evidence type="ECO:0000259" key="1">
    <source>
        <dbReference type="Pfam" id="PF01261"/>
    </source>
</evidence>
<dbReference type="RefSeq" id="WP_189967760.1">
    <property type="nucleotide sequence ID" value="NZ_BMUA01000020.1"/>
</dbReference>
<name>A0ABQ3R289_9ACTN</name>
<dbReference type="Gene3D" id="3.20.20.150">
    <property type="entry name" value="Divalent-metal-dependent TIM barrel enzymes"/>
    <property type="match status" value="1"/>
</dbReference>
<dbReference type="Pfam" id="PF01261">
    <property type="entry name" value="AP_endonuc_2"/>
    <property type="match status" value="1"/>
</dbReference>
<dbReference type="PANTHER" id="PTHR12110">
    <property type="entry name" value="HYDROXYPYRUVATE ISOMERASE"/>
    <property type="match status" value="1"/>
</dbReference>
<feature type="domain" description="Xylose isomerase-like TIM barrel" evidence="1">
    <location>
        <begin position="22"/>
        <end position="227"/>
    </location>
</feature>
<dbReference type="PANTHER" id="PTHR12110:SF41">
    <property type="entry name" value="INOSOSE DEHYDRATASE"/>
    <property type="match status" value="1"/>
</dbReference>
<reference evidence="2" key="1">
    <citation type="submission" date="2024-05" db="EMBL/GenBank/DDBJ databases">
        <title>Whole genome shotgun sequence of Streptomyces violascens NBRC 12920.</title>
        <authorList>
            <person name="Komaki H."/>
            <person name="Tamura T."/>
        </authorList>
    </citation>
    <scope>NUCLEOTIDE SEQUENCE</scope>
    <source>
        <strain evidence="2">NBRC 12920</strain>
    </source>
</reference>
<gene>
    <name evidence="2" type="ORF">Sviol_80570</name>
</gene>
<accession>A0ABQ3R289</accession>
<dbReference type="InterPro" id="IPR036237">
    <property type="entry name" value="Xyl_isomerase-like_sf"/>
</dbReference>
<protein>
    <recommendedName>
        <fullName evidence="1">Xylose isomerase-like TIM barrel domain-containing protein</fullName>
    </recommendedName>
</protein>
<organism evidence="2 3">
    <name type="scientific">Streptomyces violascens</name>
    <dbReference type="NCBI Taxonomy" id="67381"/>
    <lineage>
        <taxon>Bacteria</taxon>
        <taxon>Bacillati</taxon>
        <taxon>Actinomycetota</taxon>
        <taxon>Actinomycetes</taxon>
        <taxon>Kitasatosporales</taxon>
        <taxon>Streptomycetaceae</taxon>
        <taxon>Streptomyces</taxon>
    </lineage>
</organism>
<dbReference type="InterPro" id="IPR013022">
    <property type="entry name" value="Xyl_isomerase-like_TIM-brl"/>
</dbReference>
<dbReference type="InterPro" id="IPR050312">
    <property type="entry name" value="IolE/XylAMocC-like"/>
</dbReference>
<comment type="caution">
    <text evidence="2">The sequence shown here is derived from an EMBL/GenBank/DDBJ whole genome shotgun (WGS) entry which is preliminary data.</text>
</comment>
<dbReference type="EMBL" id="BNDY01000021">
    <property type="protein sequence ID" value="GHI43649.1"/>
    <property type="molecule type" value="Genomic_DNA"/>
</dbReference>
<dbReference type="SUPFAM" id="SSF51658">
    <property type="entry name" value="Xylose isomerase-like"/>
    <property type="match status" value="1"/>
</dbReference>